<evidence type="ECO:0000256" key="8">
    <source>
        <dbReference type="SAM" id="MobiDB-lite"/>
    </source>
</evidence>
<dbReference type="GO" id="GO:0016286">
    <property type="term" value="F:small conductance calcium-activated potassium channel activity"/>
    <property type="evidence" value="ECO:0007669"/>
    <property type="project" value="InterPro"/>
</dbReference>
<feature type="compositionally biased region" description="Polar residues" evidence="8">
    <location>
        <begin position="232"/>
        <end position="242"/>
    </location>
</feature>
<dbReference type="Pfam" id="PF03530">
    <property type="entry name" value="SK_channel"/>
    <property type="match status" value="1"/>
</dbReference>
<dbReference type="SMART" id="SM01053">
    <property type="entry name" value="CaMBD"/>
    <property type="match status" value="1"/>
</dbReference>
<feature type="compositionally biased region" description="Low complexity" evidence="8">
    <location>
        <begin position="858"/>
        <end position="872"/>
    </location>
</feature>
<evidence type="ECO:0000256" key="5">
    <source>
        <dbReference type="ARBA" id="ARBA00023065"/>
    </source>
</evidence>
<dbReference type="GO" id="GO:0016020">
    <property type="term" value="C:membrane"/>
    <property type="evidence" value="ECO:0007669"/>
    <property type="project" value="UniProtKB-SubCell"/>
</dbReference>
<dbReference type="InterPro" id="IPR036122">
    <property type="entry name" value="CaM-bd_dom_sf"/>
</dbReference>
<dbReference type="FunFam" id="1.10.287.70:FF:000133">
    <property type="entry name" value="KCNN (Potassium K ChaNNel, calcium activated)-Like"/>
    <property type="match status" value="1"/>
</dbReference>
<keyword evidence="3 9" id="KW-0812">Transmembrane</keyword>
<evidence type="ECO:0000313" key="11">
    <source>
        <dbReference type="EMBL" id="EFO88116.1"/>
    </source>
</evidence>
<protein>
    <recommendedName>
        <fullName evidence="10">Calmodulin-binding domain-containing protein</fullName>
    </recommendedName>
</protein>
<dbReference type="InParanoid" id="E3N6H3"/>
<feature type="transmembrane region" description="Helical" evidence="9">
    <location>
        <begin position="428"/>
        <end position="448"/>
    </location>
</feature>
<evidence type="ECO:0000256" key="1">
    <source>
        <dbReference type="ARBA" id="ARBA00004141"/>
    </source>
</evidence>
<dbReference type="GO" id="GO:0005516">
    <property type="term" value="F:calmodulin binding"/>
    <property type="evidence" value="ECO:0007669"/>
    <property type="project" value="InterPro"/>
</dbReference>
<keyword evidence="4 9" id="KW-1133">Transmembrane helix</keyword>
<dbReference type="HOGENOM" id="CLU_014190_0_0_1"/>
<reference evidence="11" key="1">
    <citation type="submission" date="2007-07" db="EMBL/GenBank/DDBJ databases">
        <title>PCAP assembly of the Caenorhabditis remanei genome.</title>
        <authorList>
            <consortium name="The Caenorhabditis remanei Sequencing Consortium"/>
            <person name="Wilson R.K."/>
        </authorList>
    </citation>
    <scope>NUCLEOTIDE SEQUENCE [LARGE SCALE GENOMIC DNA]</scope>
    <source>
        <strain evidence="11">PB4641</strain>
    </source>
</reference>
<dbReference type="STRING" id="31234.E3N6H3"/>
<proteinExistence type="predicted"/>
<feature type="transmembrane region" description="Helical" evidence="9">
    <location>
        <begin position="55"/>
        <end position="73"/>
    </location>
</feature>
<dbReference type="EMBL" id="DS268540">
    <property type="protein sequence ID" value="EFO88116.1"/>
    <property type="molecule type" value="Genomic_DNA"/>
</dbReference>
<evidence type="ECO:0000256" key="6">
    <source>
        <dbReference type="ARBA" id="ARBA00023136"/>
    </source>
</evidence>
<name>E3N6H3_CAERE</name>
<dbReference type="PANTHER" id="PTHR10153">
    <property type="entry name" value="SMALL CONDUCTANCE CALCIUM-ACTIVATED POTASSIUM CHANNEL"/>
    <property type="match status" value="1"/>
</dbReference>
<feature type="transmembrane region" description="Helical" evidence="9">
    <location>
        <begin position="390"/>
        <end position="408"/>
    </location>
</feature>
<accession>E3N6H3</accession>
<dbReference type="FunCoup" id="E3N6H3">
    <property type="interactions" value="147"/>
</dbReference>
<evidence type="ECO:0000256" key="4">
    <source>
        <dbReference type="ARBA" id="ARBA00022989"/>
    </source>
</evidence>
<dbReference type="eggNOG" id="KOG3684">
    <property type="taxonomic scope" value="Eukaryota"/>
</dbReference>
<feature type="region of interest" description="Disordered" evidence="8">
    <location>
        <begin position="171"/>
        <end position="199"/>
    </location>
</feature>
<dbReference type="InterPro" id="IPR004178">
    <property type="entry name" value="CaM-bd_dom"/>
</dbReference>
<organism evidence="12">
    <name type="scientific">Caenorhabditis remanei</name>
    <name type="common">Caenorhabditis vulgaris</name>
    <dbReference type="NCBI Taxonomy" id="31234"/>
    <lineage>
        <taxon>Eukaryota</taxon>
        <taxon>Metazoa</taxon>
        <taxon>Ecdysozoa</taxon>
        <taxon>Nematoda</taxon>
        <taxon>Chromadorea</taxon>
        <taxon>Rhabditida</taxon>
        <taxon>Rhabditina</taxon>
        <taxon>Rhabditomorpha</taxon>
        <taxon>Rhabditoidea</taxon>
        <taxon>Rhabditidae</taxon>
        <taxon>Peloderinae</taxon>
        <taxon>Caenorhabditis</taxon>
    </lineage>
</organism>
<dbReference type="Pfam" id="PF07885">
    <property type="entry name" value="Ion_trans_2"/>
    <property type="match status" value="1"/>
</dbReference>
<dbReference type="OMA" id="MRMPYIN"/>
<feature type="domain" description="Calmodulin-binding" evidence="10">
    <location>
        <begin position="675"/>
        <end position="751"/>
    </location>
</feature>
<feature type="compositionally biased region" description="Basic and acidic residues" evidence="8">
    <location>
        <begin position="246"/>
        <end position="268"/>
    </location>
</feature>
<dbReference type="OrthoDB" id="73653at2759"/>
<keyword evidence="6 9" id="KW-0472">Membrane</keyword>
<dbReference type="Proteomes" id="UP000008281">
    <property type="component" value="Unassembled WGS sequence"/>
</dbReference>
<evidence type="ECO:0000256" key="3">
    <source>
        <dbReference type="ARBA" id="ARBA00022692"/>
    </source>
</evidence>
<feature type="transmembrane region" description="Helical" evidence="9">
    <location>
        <begin position="574"/>
        <end position="592"/>
    </location>
</feature>
<feature type="transmembrane region" description="Helical" evidence="9">
    <location>
        <begin position="607"/>
        <end position="624"/>
    </location>
</feature>
<dbReference type="InterPro" id="IPR015449">
    <property type="entry name" value="K_chnl_Ca-activ_SK"/>
</dbReference>
<keyword evidence="12" id="KW-1185">Reference proteome</keyword>
<comment type="subcellular location">
    <subcellularLocation>
        <location evidence="1">Membrane</location>
        <topology evidence="1">Multi-pass membrane protein</topology>
    </subcellularLocation>
</comment>
<evidence type="ECO:0000256" key="9">
    <source>
        <dbReference type="SAM" id="Phobius"/>
    </source>
</evidence>
<feature type="region of interest" description="Disordered" evidence="8">
    <location>
        <begin position="846"/>
        <end position="872"/>
    </location>
</feature>
<keyword evidence="2" id="KW-0813">Transport</keyword>
<sequence>MRVRASSYCQMDDRIPFLTPQLNSHSHSRLSAETEATSGDKADFSLSGVSVYTELNQISCSFVLFYFCLLLFVRQPNPIKNEQKLFLPFFTSIFLFFPTMYSPFSFYRNHRRYELLPSYSSPMAPPAGTHKIPRITKCSSDGASPRHHSHPRRFSTDRPCLTVSLSHETRRKRSRLIRTRNVQSDSRKSTSELCSDGNTLSSSLSTIPITGHHQKSGATPSRVLVKGHTVSTCTPRFGSTSIPAPLDRRQGRSCEFHTSDDDRHDRYDNPIAQVSSDILRVSGYTQQFRSLLTARFSPRRESTPNVNIEAAEDENKNDDRYVNGGVRFDNDVIDEGGTASGATTGGLQTPRKIAGFRRRQSGYGIAISSDSTAKMRCRLRKQLFIRRNKVCDISLFLAVVGLILVIIDSELTALSGSTGITKDSPISIILRSACVVSTFFLICCLVNYHAIEVKIALIDSGADDWRVAFSTDRFVKMLIEVLVCMICPFPEIFSDGLMRMPYINADTRQVKMINVPVDVLLSVPMFLRSYLVCRFMVLHSKQFQDAATRSIAALNRISMDFRFVIKTMMADHPLRVLIVFTLSYWMCMSWMFTQCERYDGQLDVEHYYLNSMWFIMVTFMSIGYGDIVPNTYCGRCLSITTGIVGAGVSSALIAIISRKLELSRAEKHVNNFMADSKLTNQRKNAAASVLQETWFIHKYKKALHKGDDLRLRHHQRRFLHSINEFRRIKWDQRKLQEKGNSLLDVGKLHSDMHETLWEMHRTQDHFISQIDVLTQKIMELQLTLNTRPPCCAAPVTSSQDAYFSTSTQLGTVLPTVIPTIPLPSQSPMLHASQSHREPLQVTTTDAALPNSASIPRISVGSTTSSASSGNGSLPQCTVDQLSNCPTGGIYATVTTPLISNFEEV</sequence>
<evidence type="ECO:0000256" key="2">
    <source>
        <dbReference type="ARBA" id="ARBA00022448"/>
    </source>
</evidence>
<keyword evidence="7" id="KW-0407">Ion channel</keyword>
<dbReference type="Pfam" id="PF02888">
    <property type="entry name" value="CaMBD"/>
    <property type="match status" value="1"/>
</dbReference>
<evidence type="ECO:0000256" key="7">
    <source>
        <dbReference type="ARBA" id="ARBA00023303"/>
    </source>
</evidence>
<dbReference type="SUPFAM" id="SSF81327">
    <property type="entry name" value="Small-conductance potassium channel"/>
    <property type="match status" value="1"/>
</dbReference>
<evidence type="ECO:0000259" key="10">
    <source>
        <dbReference type="SMART" id="SM01053"/>
    </source>
</evidence>
<feature type="region of interest" description="Disordered" evidence="8">
    <location>
        <begin position="232"/>
        <end position="269"/>
    </location>
</feature>
<feature type="transmembrane region" description="Helical" evidence="9">
    <location>
        <begin position="85"/>
        <end position="104"/>
    </location>
</feature>
<dbReference type="InterPro" id="IPR013099">
    <property type="entry name" value="K_chnl_dom"/>
</dbReference>
<dbReference type="Gene3D" id="1.10.287.70">
    <property type="match status" value="2"/>
</dbReference>
<keyword evidence="5" id="KW-0406">Ion transport</keyword>
<dbReference type="AlphaFoldDB" id="E3N6H3"/>
<dbReference type="SUPFAM" id="SSF81324">
    <property type="entry name" value="Voltage-gated potassium channels"/>
    <property type="match status" value="1"/>
</dbReference>
<feature type="transmembrane region" description="Helical" evidence="9">
    <location>
        <begin position="636"/>
        <end position="656"/>
    </location>
</feature>
<gene>
    <name evidence="11" type="ORF">CRE_06014</name>
</gene>
<evidence type="ECO:0000313" key="12">
    <source>
        <dbReference type="Proteomes" id="UP000008281"/>
    </source>
</evidence>